<dbReference type="PROSITE" id="PS51257">
    <property type="entry name" value="PROKAR_LIPOPROTEIN"/>
    <property type="match status" value="1"/>
</dbReference>
<evidence type="ECO:0008006" key="3">
    <source>
        <dbReference type="Google" id="ProtNLM"/>
    </source>
</evidence>
<dbReference type="RefSeq" id="WP_206723555.1">
    <property type="nucleotide sequence ID" value="NZ_CP071090.1"/>
</dbReference>
<accession>A0ABX7NTD3</accession>
<proteinExistence type="predicted"/>
<evidence type="ECO:0000313" key="1">
    <source>
        <dbReference type="EMBL" id="QSQ21978.1"/>
    </source>
</evidence>
<keyword evidence="2" id="KW-1185">Reference proteome</keyword>
<evidence type="ECO:0000313" key="2">
    <source>
        <dbReference type="Proteomes" id="UP000662747"/>
    </source>
</evidence>
<name>A0ABX7NTD3_9BACT</name>
<dbReference type="EMBL" id="CP071090">
    <property type="protein sequence ID" value="QSQ21978.1"/>
    <property type="molecule type" value="Genomic_DNA"/>
</dbReference>
<sequence length="437" mass="47361">MRASFLPLLALLATGCERMPEDPIFLYGQVKHPDGSPASGTALHVDRALDSFDHLPGGSGYLEGRVWKYEPFSEGATEASGNFTLSVLSGDLSNEAASESYYGILQHRFRVYPPLEADGSGVFVAFIADDDVELPPLQPWASGLTVGDGPSLTFAAAPPAPELPPSATLPMYLSENTGESVSAPPSTPEPVVQLVGRDGLIWQQVQATSPWTPSPYVLEDFAGVEAQVRAASGGQWYFEPLVAEPSTLTFRLEWRSPRVGLPGGALRPVSRNAPCSPTPVDRPCPYTDGKLEAVLTRPMVEGAPQAPGVESLTFTLDAPRRLRRLVVRNLETTLDSDARMRVVLEGSVDGGEWATLGSFVHENHAEDPSRIILDFSLRDTGSDSPFDGKMELLTPPAFLDVPLPQELPVRYVRLSVAPEEGTWRGRLWKLSEVSLFE</sequence>
<gene>
    <name evidence="1" type="ORF">JY651_43695</name>
</gene>
<organism evidence="1 2">
    <name type="scientific">Pyxidicoccus parkwayensis</name>
    <dbReference type="NCBI Taxonomy" id="2813578"/>
    <lineage>
        <taxon>Bacteria</taxon>
        <taxon>Pseudomonadati</taxon>
        <taxon>Myxococcota</taxon>
        <taxon>Myxococcia</taxon>
        <taxon>Myxococcales</taxon>
        <taxon>Cystobacterineae</taxon>
        <taxon>Myxococcaceae</taxon>
        <taxon>Pyxidicoccus</taxon>
    </lineage>
</organism>
<reference evidence="1 2" key="1">
    <citation type="submission" date="2021-02" db="EMBL/GenBank/DDBJ databases">
        <title>De Novo genome assembly of isolated myxobacteria.</title>
        <authorList>
            <person name="Stevens D.C."/>
        </authorList>
    </citation>
    <scope>NUCLEOTIDE SEQUENCE [LARGE SCALE GENOMIC DNA]</scope>
    <source>
        <strain evidence="2">SCPEA02</strain>
    </source>
</reference>
<dbReference type="Proteomes" id="UP000662747">
    <property type="component" value="Chromosome"/>
</dbReference>
<protein>
    <recommendedName>
        <fullName evidence="3">Lipoprotein</fullName>
    </recommendedName>
</protein>